<dbReference type="RefSeq" id="WP_243155853.1">
    <property type="nucleotide sequence ID" value="NZ_CAUQUA010000004.1"/>
</dbReference>
<dbReference type="InterPro" id="IPR038461">
    <property type="entry name" value="Schlafen_AlbA_2_dom_sf"/>
</dbReference>
<comment type="caution">
    <text evidence="1">The sequence shown here is derived from an EMBL/GenBank/DDBJ whole genome shotgun (WGS) entry which is preliminary data.</text>
</comment>
<protein>
    <submittedName>
        <fullName evidence="1">Putative HTH transcriptional regulator</fullName>
    </submittedName>
</protein>
<dbReference type="Gene3D" id="3.30.950.30">
    <property type="entry name" value="Schlafen, AAA domain"/>
    <property type="match status" value="1"/>
</dbReference>
<dbReference type="Proteomes" id="UP000522163">
    <property type="component" value="Unassembled WGS sequence"/>
</dbReference>
<accession>A0A7W9SGN7</accession>
<dbReference type="AlphaFoldDB" id="A0A7W9SGN7"/>
<sequence>MEKNPLKTACAFANNYMNNEIGLLFVGIEEVDNKETGEKAIPKRPIEGIKESKVEGIENEF</sequence>
<evidence type="ECO:0000313" key="1">
    <source>
        <dbReference type="EMBL" id="MBB6041071.1"/>
    </source>
</evidence>
<dbReference type="GeneID" id="85015950"/>
<name>A0A7W9SGN7_9FIRM</name>
<reference evidence="1 2" key="1">
    <citation type="submission" date="2020-08" db="EMBL/GenBank/DDBJ databases">
        <title>Genomic Encyclopedia of Type Strains, Phase IV (KMG-IV): sequencing the most valuable type-strain genomes for metagenomic binning, comparative biology and taxonomic classification.</title>
        <authorList>
            <person name="Goeker M."/>
        </authorList>
    </citation>
    <scope>NUCLEOTIDE SEQUENCE [LARGE SCALE GENOMIC DNA]</scope>
    <source>
        <strain evidence="1 2">DSM 17245</strain>
    </source>
</reference>
<dbReference type="EMBL" id="JACHHH010000004">
    <property type="protein sequence ID" value="MBB6041071.1"/>
    <property type="molecule type" value="Genomic_DNA"/>
</dbReference>
<proteinExistence type="predicted"/>
<organism evidence="1 2">
    <name type="scientific">Oribacterium sinus</name>
    <dbReference type="NCBI Taxonomy" id="237576"/>
    <lineage>
        <taxon>Bacteria</taxon>
        <taxon>Bacillati</taxon>
        <taxon>Bacillota</taxon>
        <taxon>Clostridia</taxon>
        <taxon>Lachnospirales</taxon>
        <taxon>Lachnospiraceae</taxon>
        <taxon>Oribacterium</taxon>
    </lineage>
</organism>
<gene>
    <name evidence="1" type="ORF">HNQ46_001043</name>
</gene>
<evidence type="ECO:0000313" key="2">
    <source>
        <dbReference type="Proteomes" id="UP000522163"/>
    </source>
</evidence>